<dbReference type="CDD" id="cd07989">
    <property type="entry name" value="LPLAT_AGPAT-like"/>
    <property type="match status" value="1"/>
</dbReference>
<sequence>MSQSKSGFSLRQQFGRGKQIAGMTTTIAGGLRAAQRIGAFKQPPRETLPRYIQAFCRKMAGSFGVKVIAVERVEQHHGLWVSNHVSWMDIPVVGTLSPAFFLSKAEIGDWPVFGKLAHAAGTVFIERGSGDAGTVAMQIANFLSKGFSVIFFPEATTTDGKKIKRIHGTLLQAAIDADVPVRPLVIAYVNKDGTLSEELPYYGKLTMKDSLKKVLDSKDVTAYVLPLEPIDPKGLNKSEITNILQARMQEGLAELHSRVLTKASQEKLVQEKLAQEKTSKA</sequence>
<evidence type="ECO:0000259" key="6">
    <source>
        <dbReference type="SMART" id="SM00563"/>
    </source>
</evidence>
<dbReference type="SUPFAM" id="SSF69593">
    <property type="entry name" value="Glycerol-3-phosphate (1)-acyltransferase"/>
    <property type="match status" value="1"/>
</dbReference>
<dbReference type="AlphaFoldDB" id="A0A2V4V3Q5"/>
<keyword evidence="8" id="KW-1185">Reference proteome</keyword>
<keyword evidence="5 7" id="KW-0012">Acyltransferase</keyword>
<name>A0A2V4V3Q5_9GAMM</name>
<gene>
    <name evidence="7" type="ORF">DFP82_10133</name>
</gene>
<dbReference type="GO" id="GO:0006654">
    <property type="term" value="P:phosphatidic acid biosynthetic process"/>
    <property type="evidence" value="ECO:0007669"/>
    <property type="project" value="TreeGrafter"/>
</dbReference>
<organism evidence="7 8">
    <name type="scientific">Psychrobacter fozii</name>
    <dbReference type="NCBI Taxonomy" id="198480"/>
    <lineage>
        <taxon>Bacteria</taxon>
        <taxon>Pseudomonadati</taxon>
        <taxon>Pseudomonadota</taxon>
        <taxon>Gammaproteobacteria</taxon>
        <taxon>Moraxellales</taxon>
        <taxon>Moraxellaceae</taxon>
        <taxon>Psychrobacter</taxon>
    </lineage>
</organism>
<dbReference type="InterPro" id="IPR002123">
    <property type="entry name" value="Plipid/glycerol_acylTrfase"/>
</dbReference>
<feature type="domain" description="Phospholipid/glycerol acyltransferase" evidence="6">
    <location>
        <begin position="78"/>
        <end position="189"/>
    </location>
</feature>
<dbReference type="Pfam" id="PF01553">
    <property type="entry name" value="Acyltransferase"/>
    <property type="match status" value="1"/>
</dbReference>
<dbReference type="EMBL" id="QJSU01000001">
    <property type="protein sequence ID" value="PYE40722.1"/>
    <property type="molecule type" value="Genomic_DNA"/>
</dbReference>
<accession>A0A2V4V3Q5</accession>
<evidence type="ECO:0000256" key="2">
    <source>
        <dbReference type="ARBA" id="ARBA00022516"/>
    </source>
</evidence>
<evidence type="ECO:0000256" key="4">
    <source>
        <dbReference type="ARBA" id="ARBA00023098"/>
    </source>
</evidence>
<evidence type="ECO:0000256" key="3">
    <source>
        <dbReference type="ARBA" id="ARBA00022679"/>
    </source>
</evidence>
<evidence type="ECO:0000313" key="8">
    <source>
        <dbReference type="Proteomes" id="UP000247746"/>
    </source>
</evidence>
<evidence type="ECO:0000256" key="5">
    <source>
        <dbReference type="ARBA" id="ARBA00023315"/>
    </source>
</evidence>
<comment type="caution">
    <text evidence="7">The sequence shown here is derived from an EMBL/GenBank/DDBJ whole genome shotgun (WGS) entry which is preliminary data.</text>
</comment>
<keyword evidence="3 7" id="KW-0808">Transferase</keyword>
<dbReference type="PANTHER" id="PTHR10434">
    <property type="entry name" value="1-ACYL-SN-GLYCEROL-3-PHOSPHATE ACYLTRANSFERASE"/>
    <property type="match status" value="1"/>
</dbReference>
<dbReference type="Proteomes" id="UP000247746">
    <property type="component" value="Unassembled WGS sequence"/>
</dbReference>
<proteinExistence type="predicted"/>
<comment type="pathway">
    <text evidence="1">Lipid metabolism.</text>
</comment>
<dbReference type="PANTHER" id="PTHR10434:SF64">
    <property type="entry name" value="1-ACYL-SN-GLYCEROL-3-PHOSPHATE ACYLTRANSFERASE-RELATED"/>
    <property type="match status" value="1"/>
</dbReference>
<reference evidence="7 8" key="1">
    <citation type="submission" date="2018-06" db="EMBL/GenBank/DDBJ databases">
        <title>Genomic Encyclopedia of Type Strains, Phase III (KMG-III): the genomes of soil and plant-associated and newly described type strains.</title>
        <authorList>
            <person name="Whitman W."/>
        </authorList>
    </citation>
    <scope>NUCLEOTIDE SEQUENCE [LARGE SCALE GENOMIC DNA]</scope>
    <source>
        <strain evidence="7 8">CECT 5889</strain>
    </source>
</reference>
<keyword evidence="2" id="KW-0444">Lipid biosynthesis</keyword>
<protein>
    <submittedName>
        <fullName evidence="7">Lyso-ornithine lipid acyltransferase</fullName>
    </submittedName>
</protein>
<dbReference type="GO" id="GO:0003841">
    <property type="term" value="F:1-acylglycerol-3-phosphate O-acyltransferase activity"/>
    <property type="evidence" value="ECO:0007669"/>
    <property type="project" value="TreeGrafter"/>
</dbReference>
<evidence type="ECO:0000313" key="7">
    <source>
        <dbReference type="EMBL" id="PYE40722.1"/>
    </source>
</evidence>
<dbReference type="OrthoDB" id="9806880at2"/>
<evidence type="ECO:0000256" key="1">
    <source>
        <dbReference type="ARBA" id="ARBA00005189"/>
    </source>
</evidence>
<keyword evidence="4" id="KW-0443">Lipid metabolism</keyword>
<dbReference type="SMART" id="SM00563">
    <property type="entry name" value="PlsC"/>
    <property type="match status" value="1"/>
</dbReference>
<dbReference type="RefSeq" id="WP_110921719.1">
    <property type="nucleotide sequence ID" value="NZ_QJSU01000001.1"/>
</dbReference>